<dbReference type="RefSeq" id="WP_087139910.1">
    <property type="nucleotide sequence ID" value="NZ_FUIE01000033.1"/>
</dbReference>
<accession>A0A1R4FMN1</accession>
<dbReference type="AlphaFoldDB" id="A0A1R4FMN1"/>
<dbReference type="Proteomes" id="UP000195766">
    <property type="component" value="Unassembled WGS sequence"/>
</dbReference>
<protein>
    <recommendedName>
        <fullName evidence="3">GIY-YIG domain-containing protein</fullName>
    </recommendedName>
</protein>
<evidence type="ECO:0000313" key="1">
    <source>
        <dbReference type="EMBL" id="SJM57139.1"/>
    </source>
</evidence>
<proteinExistence type="predicted"/>
<dbReference type="Gene3D" id="3.40.1440.10">
    <property type="entry name" value="GIY-YIG endonuclease"/>
    <property type="match status" value="1"/>
</dbReference>
<dbReference type="InterPro" id="IPR035901">
    <property type="entry name" value="GIY-YIG_endonuc_sf"/>
</dbReference>
<gene>
    <name evidence="1" type="ORF">FM111_05705</name>
</gene>
<evidence type="ECO:0008006" key="3">
    <source>
        <dbReference type="Google" id="ProtNLM"/>
    </source>
</evidence>
<evidence type="ECO:0000313" key="2">
    <source>
        <dbReference type="Proteomes" id="UP000195766"/>
    </source>
</evidence>
<reference evidence="1 2" key="1">
    <citation type="submission" date="2017-02" db="EMBL/GenBank/DDBJ databases">
        <authorList>
            <person name="Peterson S.W."/>
        </authorList>
    </citation>
    <scope>NUCLEOTIDE SEQUENCE [LARGE SCALE GENOMIC DNA]</scope>
    <source>
        <strain evidence="1 2">3F5N</strain>
    </source>
</reference>
<organism evidence="1 2">
    <name type="scientific">Brevundimonas diminuta 3F5N</name>
    <dbReference type="NCBI Taxonomy" id="1255603"/>
    <lineage>
        <taxon>Bacteria</taxon>
        <taxon>Pseudomonadati</taxon>
        <taxon>Pseudomonadota</taxon>
        <taxon>Alphaproteobacteria</taxon>
        <taxon>Caulobacterales</taxon>
        <taxon>Caulobacteraceae</taxon>
        <taxon>Brevundimonas</taxon>
    </lineage>
</organism>
<dbReference type="CDD" id="cd10451">
    <property type="entry name" value="GIY-YIG_LuxR_like"/>
    <property type="match status" value="1"/>
</dbReference>
<sequence length="111" mass="12393">MHLTERKALVAAYKERPVIAGVFAVICSATGRTWVGQSRHIDTQQNGMWFSLKTGGSPFASLQAEWKAHGSDCFRFEQLDRLSPDLSDMARKDELKKRAALWTARLGAEAL</sequence>
<dbReference type="EMBL" id="FUIE01000033">
    <property type="protein sequence ID" value="SJM57139.1"/>
    <property type="molecule type" value="Genomic_DNA"/>
</dbReference>
<dbReference type="OrthoDB" id="7270972at2"/>
<name>A0A1R4FMN1_BREDI</name>